<evidence type="ECO:0000256" key="11">
    <source>
        <dbReference type="RuleBase" id="RU000363"/>
    </source>
</evidence>
<keyword evidence="6" id="KW-0521">NADP</keyword>
<name>A0ABP0FWK8_CLALP</name>
<dbReference type="InterPro" id="IPR020904">
    <property type="entry name" value="Sc_DH/Rdtase_CS"/>
</dbReference>
<evidence type="ECO:0000256" key="1">
    <source>
        <dbReference type="ARBA" id="ARBA00004240"/>
    </source>
</evidence>
<protein>
    <recommendedName>
        <fullName evidence="10">3-dehydrosphinganine reductase</fullName>
        <ecNumber evidence="10">1.1.1.102</ecNumber>
    </recommendedName>
</protein>
<proteinExistence type="inferred from homology"/>
<evidence type="ECO:0000256" key="7">
    <source>
        <dbReference type="ARBA" id="ARBA00022919"/>
    </source>
</evidence>
<keyword evidence="9" id="KW-0443">Lipid metabolism</keyword>
<keyword evidence="13" id="KW-1185">Reference proteome</keyword>
<evidence type="ECO:0000256" key="8">
    <source>
        <dbReference type="ARBA" id="ARBA00023002"/>
    </source>
</evidence>
<reference evidence="12 13" key="1">
    <citation type="submission" date="2024-02" db="EMBL/GenBank/DDBJ databases">
        <authorList>
            <person name="Daric V."/>
            <person name="Darras S."/>
        </authorList>
    </citation>
    <scope>NUCLEOTIDE SEQUENCE [LARGE SCALE GENOMIC DNA]</scope>
</reference>
<comment type="subcellular location">
    <subcellularLocation>
        <location evidence="1">Endoplasmic reticulum</location>
    </subcellularLocation>
</comment>
<keyword evidence="8" id="KW-0560">Oxidoreductase</keyword>
<sequence length="331" mass="35637">MFLVMLAPVVIIVVFAIVASRPARLRLRGAHVLITGGSSGIGLEIAKECARQGGFITLAARSKSKLEEAKLEVEPHLQGGGERQCVMILPLDVSAPYDEIEAGIRGIEEKLGPVDVLINSAGISYAKAFEDTPVEKFEELMKVNYLGSVNCTQVVLPGMKQRKKGRIVFISSQAGQTSVFGYSAYSATKFALRGLAETLQMEVKPHNIAVTISFPPDTDTPGFRAEDKPEETNLIAETSGLFAADVVAKGVVRDMVKGEYMSIYGLDGFMLGHMTAGMAPCNSTLSALFQVLLMSPLRIVGLAYLKSFDGIVLKCMQKREKAKAATSAKND</sequence>
<comment type="pathway">
    <text evidence="2">Lipid metabolism; sphingolipid metabolism.</text>
</comment>
<evidence type="ECO:0000256" key="3">
    <source>
        <dbReference type="ARBA" id="ARBA00004991"/>
    </source>
</evidence>
<keyword evidence="4" id="KW-0547">Nucleotide-binding</keyword>
<dbReference type="PANTHER" id="PTHR43550:SF3">
    <property type="entry name" value="3-KETODIHYDROSPHINGOSINE REDUCTASE"/>
    <property type="match status" value="1"/>
</dbReference>
<dbReference type="PANTHER" id="PTHR43550">
    <property type="entry name" value="3-KETODIHYDROSPHINGOSINE REDUCTASE"/>
    <property type="match status" value="1"/>
</dbReference>
<keyword evidence="5" id="KW-0256">Endoplasmic reticulum</keyword>
<accession>A0ABP0FWK8</accession>
<comment type="caution">
    <text evidence="12">The sequence shown here is derived from an EMBL/GenBank/DDBJ whole genome shotgun (WGS) entry which is preliminary data.</text>
</comment>
<keyword evidence="7" id="KW-0746">Sphingolipid metabolism</keyword>
<evidence type="ECO:0000256" key="9">
    <source>
        <dbReference type="ARBA" id="ARBA00023098"/>
    </source>
</evidence>
<organism evidence="12 13">
    <name type="scientific">Clavelina lepadiformis</name>
    <name type="common">Light-bulb sea squirt</name>
    <name type="synonym">Ascidia lepadiformis</name>
    <dbReference type="NCBI Taxonomy" id="159417"/>
    <lineage>
        <taxon>Eukaryota</taxon>
        <taxon>Metazoa</taxon>
        <taxon>Chordata</taxon>
        <taxon>Tunicata</taxon>
        <taxon>Ascidiacea</taxon>
        <taxon>Aplousobranchia</taxon>
        <taxon>Clavelinidae</taxon>
        <taxon>Clavelina</taxon>
    </lineage>
</organism>
<dbReference type="InterPro" id="IPR036291">
    <property type="entry name" value="NAD(P)-bd_dom_sf"/>
</dbReference>
<dbReference type="SUPFAM" id="SSF51735">
    <property type="entry name" value="NAD(P)-binding Rossmann-fold domains"/>
    <property type="match status" value="1"/>
</dbReference>
<evidence type="ECO:0000256" key="10">
    <source>
        <dbReference type="ARBA" id="ARBA00026112"/>
    </source>
</evidence>
<comment type="similarity">
    <text evidence="11">Belongs to the short-chain dehydrogenases/reductases (SDR) family.</text>
</comment>
<evidence type="ECO:0000256" key="5">
    <source>
        <dbReference type="ARBA" id="ARBA00022824"/>
    </source>
</evidence>
<evidence type="ECO:0000313" key="13">
    <source>
        <dbReference type="Proteomes" id="UP001642483"/>
    </source>
</evidence>
<dbReference type="EC" id="1.1.1.102" evidence="10"/>
<comment type="pathway">
    <text evidence="3">Sphingolipid metabolism.</text>
</comment>
<evidence type="ECO:0000256" key="6">
    <source>
        <dbReference type="ARBA" id="ARBA00022857"/>
    </source>
</evidence>
<dbReference type="Pfam" id="PF00106">
    <property type="entry name" value="adh_short"/>
    <property type="match status" value="1"/>
</dbReference>
<evidence type="ECO:0000256" key="4">
    <source>
        <dbReference type="ARBA" id="ARBA00022741"/>
    </source>
</evidence>
<dbReference type="PRINTS" id="PR00081">
    <property type="entry name" value="GDHRDH"/>
</dbReference>
<evidence type="ECO:0000256" key="2">
    <source>
        <dbReference type="ARBA" id="ARBA00004760"/>
    </source>
</evidence>
<evidence type="ECO:0000313" key="12">
    <source>
        <dbReference type="EMBL" id="CAK8683993.1"/>
    </source>
</evidence>
<dbReference type="CDD" id="cd08939">
    <property type="entry name" value="KDSR-like_SDR_c"/>
    <property type="match status" value="1"/>
</dbReference>
<dbReference type="Proteomes" id="UP001642483">
    <property type="component" value="Unassembled WGS sequence"/>
</dbReference>
<dbReference type="PROSITE" id="PS00061">
    <property type="entry name" value="ADH_SHORT"/>
    <property type="match status" value="1"/>
</dbReference>
<dbReference type="EMBL" id="CAWYQH010000097">
    <property type="protein sequence ID" value="CAK8683993.1"/>
    <property type="molecule type" value="Genomic_DNA"/>
</dbReference>
<dbReference type="InterPro" id="IPR002347">
    <property type="entry name" value="SDR_fam"/>
</dbReference>
<gene>
    <name evidence="12" type="ORF">CVLEPA_LOCUS14999</name>
</gene>
<dbReference type="PRINTS" id="PR00080">
    <property type="entry name" value="SDRFAMILY"/>
</dbReference>
<dbReference type="Gene3D" id="3.40.50.720">
    <property type="entry name" value="NAD(P)-binding Rossmann-like Domain"/>
    <property type="match status" value="1"/>
</dbReference>
<dbReference type="InterPro" id="IPR045022">
    <property type="entry name" value="KDSR-like"/>
</dbReference>